<comment type="caution">
    <text evidence="2">The sequence shown here is derived from an EMBL/GenBank/DDBJ whole genome shotgun (WGS) entry which is preliminary data.</text>
</comment>
<evidence type="ECO:0000256" key="1">
    <source>
        <dbReference type="SAM" id="MobiDB-lite"/>
    </source>
</evidence>
<dbReference type="EMBL" id="NBNE01002625">
    <property type="protein sequence ID" value="OWZ09902.1"/>
    <property type="molecule type" value="Genomic_DNA"/>
</dbReference>
<reference evidence="3" key="1">
    <citation type="submission" date="2017-03" db="EMBL/GenBank/DDBJ databases">
        <title>Phytopthora megakarya and P. palmivora, two closely related causual agents of cacao black pod achieved similar genome size and gene model numbers by different mechanisms.</title>
        <authorList>
            <person name="Ali S."/>
            <person name="Shao J."/>
            <person name="Larry D.J."/>
            <person name="Kronmiller B."/>
            <person name="Shen D."/>
            <person name="Strem M.D."/>
            <person name="Melnick R.L."/>
            <person name="Guiltinan M.J."/>
            <person name="Tyler B.M."/>
            <person name="Meinhardt L.W."/>
            <person name="Bailey B.A."/>
        </authorList>
    </citation>
    <scope>NUCLEOTIDE SEQUENCE [LARGE SCALE GENOMIC DNA]</scope>
    <source>
        <strain evidence="3">zdho120</strain>
    </source>
</reference>
<dbReference type="OrthoDB" id="78053at2759"/>
<protein>
    <submittedName>
        <fullName evidence="2">Uncharacterized protein</fullName>
    </submittedName>
</protein>
<evidence type="ECO:0000313" key="3">
    <source>
        <dbReference type="Proteomes" id="UP000198211"/>
    </source>
</evidence>
<feature type="region of interest" description="Disordered" evidence="1">
    <location>
        <begin position="163"/>
        <end position="191"/>
    </location>
</feature>
<evidence type="ECO:0000313" key="2">
    <source>
        <dbReference type="EMBL" id="OWZ09902.1"/>
    </source>
</evidence>
<proteinExistence type="predicted"/>
<dbReference type="AlphaFoldDB" id="A0A225VX32"/>
<gene>
    <name evidence="2" type="ORF">PHMEG_00017321</name>
</gene>
<sequence length="191" mass="21921">MDKTKRDWLFVNMFRHGDDLSKYEAFVPSNLLVRPPTNHSKETKSRPLSAHHVYGTPQTSRFVSPSRKLVPQPNTEIQDRERNWVATTPHDSKLPSYDSILDKYCTAVTNPMVQRQIYQTRHRDLSPQLAFVLEKRVEKSCRKGFYDSFGGVRSYKTEVVPTSPRQISSHTHTKSGILERHTTSPGGHVTS</sequence>
<dbReference type="STRING" id="4795.A0A225VX32"/>
<keyword evidence="3" id="KW-1185">Reference proteome</keyword>
<accession>A0A225VX32</accession>
<organism evidence="2 3">
    <name type="scientific">Phytophthora megakarya</name>
    <dbReference type="NCBI Taxonomy" id="4795"/>
    <lineage>
        <taxon>Eukaryota</taxon>
        <taxon>Sar</taxon>
        <taxon>Stramenopiles</taxon>
        <taxon>Oomycota</taxon>
        <taxon>Peronosporomycetes</taxon>
        <taxon>Peronosporales</taxon>
        <taxon>Peronosporaceae</taxon>
        <taxon>Phytophthora</taxon>
    </lineage>
</organism>
<feature type="region of interest" description="Disordered" evidence="1">
    <location>
        <begin position="35"/>
        <end position="77"/>
    </location>
</feature>
<name>A0A225VX32_9STRA</name>
<dbReference type="Proteomes" id="UP000198211">
    <property type="component" value="Unassembled WGS sequence"/>
</dbReference>